<gene>
    <name evidence="1" type="ORF">PS943_01727</name>
</gene>
<proteinExistence type="predicted"/>
<accession>A0A5E7W4N0</accession>
<dbReference type="AlphaFoldDB" id="A0A5E7W4N0"/>
<reference evidence="1 2" key="1">
    <citation type="submission" date="2019-09" db="EMBL/GenBank/DDBJ databases">
        <authorList>
            <person name="Chandra G."/>
            <person name="Truman W A."/>
        </authorList>
    </citation>
    <scope>NUCLEOTIDE SEQUENCE [LARGE SCALE GENOMIC DNA]</scope>
    <source>
        <strain evidence="1">PS943</strain>
    </source>
</reference>
<dbReference type="Pfam" id="PF17164">
    <property type="entry name" value="DUF5122"/>
    <property type="match status" value="2"/>
</dbReference>
<name>A0A5E7W4N0_PSEFL</name>
<dbReference type="InterPro" id="IPR013431">
    <property type="entry name" value="Delta_60_rpt"/>
</dbReference>
<evidence type="ECO:0008006" key="3">
    <source>
        <dbReference type="Google" id="ProtNLM"/>
    </source>
</evidence>
<evidence type="ECO:0000313" key="2">
    <source>
        <dbReference type="Proteomes" id="UP000325645"/>
    </source>
</evidence>
<protein>
    <recommendedName>
        <fullName evidence="3">Delta-60 repeat protein</fullName>
    </recommendedName>
</protein>
<evidence type="ECO:0000313" key="1">
    <source>
        <dbReference type="EMBL" id="VVQ30229.1"/>
    </source>
</evidence>
<dbReference type="InterPro" id="IPR011043">
    <property type="entry name" value="Gal_Oxase/kelch_b-propeller"/>
</dbReference>
<dbReference type="EMBL" id="CABVJH010000003">
    <property type="protein sequence ID" value="VVQ30229.1"/>
    <property type="molecule type" value="Genomic_DNA"/>
</dbReference>
<dbReference type="NCBIfam" id="TIGR02608">
    <property type="entry name" value="delta_60_rpt"/>
    <property type="match status" value="4"/>
</dbReference>
<sequence>MSRILDKAVVSGLDPSFADGGVLTLPFPGVEGKFPSLVQALPEAKLLLVYTEPSNGLCKIARLDPSGKIDNTFGKNGVVDIPFVKGMSFSPGSIHLLESDGWIIAGRAVPDSIFDPDTLAVVRMNAEGALDSAFGVDGIVILKIEELGDSKKWAKARLVSESVSEKVDAKLPATLNLNVFSAVEPFGSGSKERILLSSSLTFGFDDIQGIVLRLDETGVLDKSFNEAGYLLVDIPGVNYLFNYARGVVVQSDRKIVVCGYFDRGLDVPSEAFVIRYNEDGTVDSQYGPTKNGAVTISDPDERGSLFLSRLYLKKDGGVLAVGGGSVQLASKSLMINLNETGSYNLVFNNGEPLIEQLVIGHVWGSCAVQSDGKIVATGGTGGLSNRESRGQLVARYLPNGKLDGDFGDGQGHIEFNYPEGEDLLRSTTYMEDNRVVTGTLVISDAGDISGFVLRFLG</sequence>
<dbReference type="SUPFAM" id="SSF50965">
    <property type="entry name" value="Galactose oxidase, central domain"/>
    <property type="match status" value="1"/>
</dbReference>
<dbReference type="RefSeq" id="WP_150656056.1">
    <property type="nucleotide sequence ID" value="NZ_CABVJH010000003.1"/>
</dbReference>
<dbReference type="Proteomes" id="UP000325645">
    <property type="component" value="Unassembled WGS sequence"/>
</dbReference>
<dbReference type="Gene3D" id="2.80.10.50">
    <property type="match status" value="2"/>
</dbReference>
<organism evidence="1 2">
    <name type="scientific">Pseudomonas fluorescens</name>
    <dbReference type="NCBI Taxonomy" id="294"/>
    <lineage>
        <taxon>Bacteria</taxon>
        <taxon>Pseudomonadati</taxon>
        <taxon>Pseudomonadota</taxon>
        <taxon>Gammaproteobacteria</taxon>
        <taxon>Pseudomonadales</taxon>
        <taxon>Pseudomonadaceae</taxon>
        <taxon>Pseudomonas</taxon>
    </lineage>
</organism>